<comment type="caution">
    <text evidence="2">The sequence shown here is derived from an EMBL/GenBank/DDBJ whole genome shotgun (WGS) entry which is preliminary data.</text>
</comment>
<gene>
    <name evidence="2" type="ORF">QO015_001481</name>
</gene>
<protein>
    <submittedName>
        <fullName evidence="2">Cation diffusion facilitator CzcD-associated flavoprotein CzcO</fullName>
    </submittedName>
</protein>
<dbReference type="SUPFAM" id="SSF51905">
    <property type="entry name" value="FAD/NAD(P)-binding domain"/>
    <property type="match status" value="1"/>
</dbReference>
<evidence type="ECO:0000313" key="3">
    <source>
        <dbReference type="Proteomes" id="UP001223743"/>
    </source>
</evidence>
<dbReference type="RefSeq" id="WP_266280345.1">
    <property type="nucleotide sequence ID" value="NZ_JAPKNF010000001.1"/>
</dbReference>
<keyword evidence="3" id="KW-1185">Reference proteome</keyword>
<sequence length="495" mass="53759">MPLDDIEIAIAEPSLAALAEAARADIAALAYPDKAWVEARTAPDGTETTDVLIVGGGQSGLVIAAALRREGVRRVVVIDRARKGAEGPWVTFARMPELRTPKITVGMDFGIPTLGIRRWFETRYGVEAWERLVRVPRTDWMDYLNWYRDVWGIAVESETVVSDIAEGADGLVTVTTEGPSGRHVRHARLVVLATGSDGAGGWRVPAFISDALPADRYAHSNQPIDFAPLAGKAIAILGHGASAFDTAVAALENGAASVDLCFRRDRLPRVNPHRYIENAGIMTHHALLDDGVRWRIARHFRLHDQPPAWASFERAVVMPGFRLHAGTPWLSTALEGERIRIETPGGPLFADFLIPATGQAIDPASRPELANLYPLAARWQDRFAPPSGEEDATLASLPYLGDAYQFLPREPGGPGWIGRVHAFNALSTVSHGPHSTSISGHRHALPRLIRGLTRQLLFDQQHALIDGLAAYADEDLPLPDDFEAAAALNGGVVLR</sequence>
<dbReference type="InterPro" id="IPR050982">
    <property type="entry name" value="Auxin_biosynth/cation_transpt"/>
</dbReference>
<evidence type="ECO:0000313" key="2">
    <source>
        <dbReference type="EMBL" id="MDQ0515868.1"/>
    </source>
</evidence>
<accession>A0ABU0M4K7</accession>
<dbReference type="PANTHER" id="PTHR43539:SF91">
    <property type="entry name" value="FAD-DEPENDENT URATE HYDROXYLASE"/>
    <property type="match status" value="1"/>
</dbReference>
<name>A0ABU0M4K7_9HYPH</name>
<proteinExistence type="predicted"/>
<dbReference type="Proteomes" id="UP001223743">
    <property type="component" value="Unassembled WGS sequence"/>
</dbReference>
<organism evidence="2 3">
    <name type="scientific">Kaistia geumhonensis</name>
    <dbReference type="NCBI Taxonomy" id="410839"/>
    <lineage>
        <taxon>Bacteria</taxon>
        <taxon>Pseudomonadati</taxon>
        <taxon>Pseudomonadota</taxon>
        <taxon>Alphaproteobacteria</taxon>
        <taxon>Hyphomicrobiales</taxon>
        <taxon>Kaistiaceae</taxon>
        <taxon>Kaistia</taxon>
    </lineage>
</organism>
<dbReference type="Pfam" id="PF13738">
    <property type="entry name" value="Pyr_redox_3"/>
    <property type="match status" value="1"/>
</dbReference>
<reference evidence="2 3" key="1">
    <citation type="submission" date="2023-07" db="EMBL/GenBank/DDBJ databases">
        <title>Genomic Encyclopedia of Type Strains, Phase IV (KMG-IV): sequencing the most valuable type-strain genomes for metagenomic binning, comparative biology and taxonomic classification.</title>
        <authorList>
            <person name="Goeker M."/>
        </authorList>
    </citation>
    <scope>NUCLEOTIDE SEQUENCE [LARGE SCALE GENOMIC DNA]</scope>
    <source>
        <strain evidence="2 3">B1-1</strain>
    </source>
</reference>
<dbReference type="InterPro" id="IPR036188">
    <property type="entry name" value="FAD/NAD-bd_sf"/>
</dbReference>
<dbReference type="EMBL" id="JAUSWJ010000001">
    <property type="protein sequence ID" value="MDQ0515868.1"/>
    <property type="molecule type" value="Genomic_DNA"/>
</dbReference>
<evidence type="ECO:0000256" key="1">
    <source>
        <dbReference type="ARBA" id="ARBA00023002"/>
    </source>
</evidence>
<dbReference type="Gene3D" id="3.50.50.60">
    <property type="entry name" value="FAD/NAD(P)-binding domain"/>
    <property type="match status" value="2"/>
</dbReference>
<keyword evidence="1" id="KW-0560">Oxidoreductase</keyword>
<dbReference type="PANTHER" id="PTHR43539">
    <property type="entry name" value="FLAVIN-BINDING MONOOXYGENASE-LIKE PROTEIN (AFU_ORTHOLOGUE AFUA_4G09220)"/>
    <property type="match status" value="1"/>
</dbReference>